<sequence length="50" mass="5179">MRVPENEYPSASAAPPPSRAASSSSAASAAIASLRRTVTFTLGRWISCTP</sequence>
<feature type="region of interest" description="Disordered" evidence="1">
    <location>
        <begin position="1"/>
        <end position="26"/>
    </location>
</feature>
<dbReference type="AlphaFoldDB" id="A0A0A9C1T3"/>
<proteinExistence type="predicted"/>
<organism evidence="2">
    <name type="scientific">Arundo donax</name>
    <name type="common">Giant reed</name>
    <name type="synonym">Donax arundinaceus</name>
    <dbReference type="NCBI Taxonomy" id="35708"/>
    <lineage>
        <taxon>Eukaryota</taxon>
        <taxon>Viridiplantae</taxon>
        <taxon>Streptophyta</taxon>
        <taxon>Embryophyta</taxon>
        <taxon>Tracheophyta</taxon>
        <taxon>Spermatophyta</taxon>
        <taxon>Magnoliopsida</taxon>
        <taxon>Liliopsida</taxon>
        <taxon>Poales</taxon>
        <taxon>Poaceae</taxon>
        <taxon>PACMAD clade</taxon>
        <taxon>Arundinoideae</taxon>
        <taxon>Arundineae</taxon>
        <taxon>Arundo</taxon>
    </lineage>
</organism>
<protein>
    <submittedName>
        <fullName evidence="2">Uncharacterized protein</fullName>
    </submittedName>
</protein>
<evidence type="ECO:0000256" key="1">
    <source>
        <dbReference type="SAM" id="MobiDB-lite"/>
    </source>
</evidence>
<reference evidence="2" key="1">
    <citation type="submission" date="2014-09" db="EMBL/GenBank/DDBJ databases">
        <authorList>
            <person name="Magalhaes I.L.F."/>
            <person name="Oliveira U."/>
            <person name="Santos F.R."/>
            <person name="Vidigal T.H.D.A."/>
            <person name="Brescovit A.D."/>
            <person name="Santos A.J."/>
        </authorList>
    </citation>
    <scope>NUCLEOTIDE SEQUENCE</scope>
    <source>
        <tissue evidence="2">Shoot tissue taken approximately 20 cm above the soil surface</tissue>
    </source>
</reference>
<evidence type="ECO:0000313" key="2">
    <source>
        <dbReference type="EMBL" id="JAD70239.1"/>
    </source>
</evidence>
<accession>A0A0A9C1T3</accession>
<feature type="compositionally biased region" description="Low complexity" evidence="1">
    <location>
        <begin position="9"/>
        <end position="26"/>
    </location>
</feature>
<name>A0A0A9C1T3_ARUDO</name>
<reference evidence="2" key="2">
    <citation type="journal article" date="2015" name="Data Brief">
        <title>Shoot transcriptome of the giant reed, Arundo donax.</title>
        <authorList>
            <person name="Barrero R.A."/>
            <person name="Guerrero F.D."/>
            <person name="Moolhuijzen P."/>
            <person name="Goolsby J.A."/>
            <person name="Tidwell J."/>
            <person name="Bellgard S.E."/>
            <person name="Bellgard M.I."/>
        </authorList>
    </citation>
    <scope>NUCLEOTIDE SEQUENCE</scope>
    <source>
        <tissue evidence="2">Shoot tissue taken approximately 20 cm above the soil surface</tissue>
    </source>
</reference>
<dbReference type="EMBL" id="GBRH01227656">
    <property type="protein sequence ID" value="JAD70239.1"/>
    <property type="molecule type" value="Transcribed_RNA"/>
</dbReference>